<evidence type="ECO:0000256" key="6">
    <source>
        <dbReference type="ARBA" id="ARBA00023316"/>
    </source>
</evidence>
<organism evidence="7">
    <name type="scientific">marine metagenome</name>
    <dbReference type="NCBI Taxonomy" id="408172"/>
    <lineage>
        <taxon>unclassified sequences</taxon>
        <taxon>metagenomes</taxon>
        <taxon>ecological metagenomes</taxon>
    </lineage>
</organism>
<dbReference type="InterPro" id="IPR015942">
    <property type="entry name" value="Asp/Glu/hydantoin_racemase"/>
</dbReference>
<dbReference type="InterPro" id="IPR018187">
    <property type="entry name" value="Asp/Glu_racemase_AS_1"/>
</dbReference>
<evidence type="ECO:0000313" key="7">
    <source>
        <dbReference type="EMBL" id="SVA56958.1"/>
    </source>
</evidence>
<dbReference type="InterPro" id="IPR004391">
    <property type="entry name" value="Glu_race"/>
</dbReference>
<dbReference type="GO" id="GO:0009252">
    <property type="term" value="P:peptidoglycan biosynthetic process"/>
    <property type="evidence" value="ECO:0007669"/>
    <property type="project" value="UniProtKB-KW"/>
</dbReference>
<evidence type="ECO:0000256" key="2">
    <source>
        <dbReference type="ARBA" id="ARBA00013090"/>
    </source>
</evidence>
<comment type="catalytic activity">
    <reaction evidence="1">
        <text>L-glutamate = D-glutamate</text>
        <dbReference type="Rhea" id="RHEA:12813"/>
        <dbReference type="ChEBI" id="CHEBI:29985"/>
        <dbReference type="ChEBI" id="CHEBI:29986"/>
        <dbReference type="EC" id="5.1.1.3"/>
    </reaction>
</comment>
<dbReference type="SUPFAM" id="SSF53681">
    <property type="entry name" value="Aspartate/glutamate racemase"/>
    <property type="match status" value="2"/>
</dbReference>
<dbReference type="AlphaFoldDB" id="A0A381WXF0"/>
<dbReference type="Gene3D" id="3.40.50.1860">
    <property type="match status" value="2"/>
</dbReference>
<gene>
    <name evidence="7" type="ORF">METZ01_LOCUS109812</name>
</gene>
<dbReference type="Pfam" id="PF01177">
    <property type="entry name" value="Asp_Glu_race"/>
    <property type="match status" value="1"/>
</dbReference>
<dbReference type="PROSITE" id="PS00923">
    <property type="entry name" value="ASP_GLU_RACEMASE_1"/>
    <property type="match status" value="1"/>
</dbReference>
<reference evidence="7" key="1">
    <citation type="submission" date="2018-05" db="EMBL/GenBank/DDBJ databases">
        <authorList>
            <person name="Lanie J.A."/>
            <person name="Ng W.-L."/>
            <person name="Kazmierczak K.M."/>
            <person name="Andrzejewski T.M."/>
            <person name="Davidsen T.M."/>
            <person name="Wayne K.J."/>
            <person name="Tettelin H."/>
            <person name="Glass J.I."/>
            <person name="Rusch D."/>
            <person name="Podicherti R."/>
            <person name="Tsui H.-C.T."/>
            <person name="Winkler M.E."/>
        </authorList>
    </citation>
    <scope>NUCLEOTIDE SEQUENCE</scope>
</reference>
<evidence type="ECO:0000256" key="3">
    <source>
        <dbReference type="ARBA" id="ARBA00022960"/>
    </source>
</evidence>
<dbReference type="GO" id="GO:0008881">
    <property type="term" value="F:glutamate racemase activity"/>
    <property type="evidence" value="ECO:0007669"/>
    <property type="project" value="UniProtKB-EC"/>
</dbReference>
<evidence type="ECO:0000256" key="5">
    <source>
        <dbReference type="ARBA" id="ARBA00023235"/>
    </source>
</evidence>
<sequence>VPYGDKSRTTVQKYSFEIAEFLLEKKVKAIVVACNTATALALDELEDHLSVPVMGVIHPGAKAAEGKTEIKRIGVIGTTATIQSGTYEKQLKLINQGLSVVSQACPLLVPLAEDGWMKEKIVKDILTYYLDPLIKDDIDTLILGCTHYPVFSTLIGDIVGPDITLIDSPAEVSIALLDLLKENNLLTKKNYPGNLDSFVTDVTSSFPLIAERFLGHPVSNLCFTDISQN</sequence>
<accession>A0A381WXF0</accession>
<dbReference type="PANTHER" id="PTHR21198:SF2">
    <property type="entry name" value="GLUTAMATE RACEMASE"/>
    <property type="match status" value="1"/>
</dbReference>
<keyword evidence="4" id="KW-0573">Peptidoglycan synthesis</keyword>
<dbReference type="NCBIfam" id="TIGR00067">
    <property type="entry name" value="glut_race"/>
    <property type="match status" value="1"/>
</dbReference>
<evidence type="ECO:0000256" key="1">
    <source>
        <dbReference type="ARBA" id="ARBA00001602"/>
    </source>
</evidence>
<dbReference type="InterPro" id="IPR001920">
    <property type="entry name" value="Asp/Glu_race"/>
</dbReference>
<dbReference type="GO" id="GO:0008360">
    <property type="term" value="P:regulation of cell shape"/>
    <property type="evidence" value="ECO:0007669"/>
    <property type="project" value="UniProtKB-KW"/>
</dbReference>
<proteinExistence type="predicted"/>
<dbReference type="GO" id="GO:0071555">
    <property type="term" value="P:cell wall organization"/>
    <property type="evidence" value="ECO:0007669"/>
    <property type="project" value="UniProtKB-KW"/>
</dbReference>
<evidence type="ECO:0000256" key="4">
    <source>
        <dbReference type="ARBA" id="ARBA00022984"/>
    </source>
</evidence>
<keyword evidence="5" id="KW-0413">Isomerase</keyword>
<dbReference type="PANTHER" id="PTHR21198">
    <property type="entry name" value="GLUTAMATE RACEMASE"/>
    <property type="match status" value="1"/>
</dbReference>
<feature type="non-terminal residue" evidence="7">
    <location>
        <position position="1"/>
    </location>
</feature>
<dbReference type="EC" id="5.1.1.3" evidence="2"/>
<keyword evidence="6" id="KW-0961">Cell wall biogenesis/degradation</keyword>
<name>A0A381WXF0_9ZZZZ</name>
<dbReference type="EMBL" id="UINC01013141">
    <property type="protein sequence ID" value="SVA56958.1"/>
    <property type="molecule type" value="Genomic_DNA"/>
</dbReference>
<keyword evidence="3" id="KW-0133">Cell shape</keyword>
<dbReference type="FunFam" id="3.40.50.1860:FF:000001">
    <property type="entry name" value="Glutamate racemase"/>
    <property type="match status" value="1"/>
</dbReference>
<protein>
    <recommendedName>
        <fullName evidence="2">glutamate racemase</fullName>
        <ecNumber evidence="2">5.1.1.3</ecNumber>
    </recommendedName>
</protein>